<keyword evidence="1" id="KW-0472">Membrane</keyword>
<protein>
    <submittedName>
        <fullName evidence="2">Uncharacterized protein</fullName>
    </submittedName>
</protein>
<accession>E0UL96</accession>
<feature type="transmembrane region" description="Helical" evidence="1">
    <location>
        <begin position="12"/>
        <end position="31"/>
    </location>
</feature>
<keyword evidence="2" id="KW-0614">Plasmid</keyword>
<dbReference type="RefSeq" id="WP_013334476.1">
    <property type="nucleotide sequence ID" value="NC_014533.1"/>
</dbReference>
<reference evidence="3" key="1">
    <citation type="journal article" date="2011" name="MBio">
        <title>Novel metabolic attributes of the genus Cyanothece, comprising a group of unicellular nitrogen-fixing Cyanobacteria.</title>
        <authorList>
            <person name="Bandyopadhyay A."/>
            <person name="Elvitigala T."/>
            <person name="Welsh E."/>
            <person name="Stockel J."/>
            <person name="Liberton M."/>
            <person name="Min H."/>
            <person name="Sherman L.A."/>
            <person name="Pakrasi H.B."/>
        </authorList>
    </citation>
    <scope>NUCLEOTIDE SEQUENCE [LARGE SCALE GENOMIC DNA]</scope>
    <source>
        <strain evidence="3">PCC 7822</strain>
        <plasmid evidence="3">Cy782201</plasmid>
    </source>
</reference>
<sequence length="191" mass="21436">MKPIINYNSSKLFKYFFNITLGFSLLVFGLIPPLNTYAFPSGSSDNNYHSKQSKMIPYNRLKVGGIGLSMTEEQVKKLLGQPLSTKNDYIAVAGFTRILQYPGLTVKMLEDVKPSGKFFVYEIEANSPKYATIDGVKVGDNILKVRTIYGNPKTSDNNTLHYEVEYSSPTYFYFSIKNGQVTKITCGDFLG</sequence>
<name>E0UL96_GLOV7</name>
<gene>
    <name evidence="2" type="ordered locus">Cyan7822_5872</name>
</gene>
<evidence type="ECO:0000313" key="3">
    <source>
        <dbReference type="Proteomes" id="UP000008206"/>
    </source>
</evidence>
<evidence type="ECO:0000256" key="1">
    <source>
        <dbReference type="SAM" id="Phobius"/>
    </source>
</evidence>
<keyword evidence="3" id="KW-1185">Reference proteome</keyword>
<keyword evidence="1" id="KW-0812">Transmembrane</keyword>
<proteinExistence type="predicted"/>
<keyword evidence="1" id="KW-1133">Transmembrane helix</keyword>
<evidence type="ECO:0000313" key="2">
    <source>
        <dbReference type="EMBL" id="ADN17726.1"/>
    </source>
</evidence>
<organism evidence="2 3">
    <name type="scientific">Gloeothece verrucosa (strain PCC 7822)</name>
    <name type="common">Cyanothece sp. (strain PCC 7822)</name>
    <dbReference type="NCBI Taxonomy" id="497965"/>
    <lineage>
        <taxon>Bacteria</taxon>
        <taxon>Bacillati</taxon>
        <taxon>Cyanobacteriota</taxon>
        <taxon>Cyanophyceae</taxon>
        <taxon>Oscillatoriophycideae</taxon>
        <taxon>Chroococcales</taxon>
        <taxon>Aphanothecaceae</taxon>
        <taxon>Gloeothece</taxon>
        <taxon>Gloeothece verrucosa</taxon>
    </lineage>
</organism>
<dbReference type="AlphaFoldDB" id="E0UL96"/>
<dbReference type="HOGENOM" id="CLU_1419375_0_0_3"/>
<dbReference type="OrthoDB" id="511499at2"/>
<dbReference type="EMBL" id="CP002199">
    <property type="protein sequence ID" value="ADN17726.1"/>
    <property type="molecule type" value="Genomic_DNA"/>
</dbReference>
<dbReference type="Proteomes" id="UP000008206">
    <property type="component" value="Plasmid Cy782201"/>
</dbReference>
<dbReference type="KEGG" id="cyj:Cyan7822_5872"/>
<geneLocation type="plasmid" evidence="2 3">
    <name>Cy782201</name>
</geneLocation>